<protein>
    <submittedName>
        <fullName evidence="1">Uncharacterized protein</fullName>
    </submittedName>
</protein>
<dbReference type="EMBL" id="MU129058">
    <property type="protein sequence ID" value="KAF9508457.1"/>
    <property type="molecule type" value="Genomic_DNA"/>
</dbReference>
<dbReference type="Proteomes" id="UP000886523">
    <property type="component" value="Unassembled WGS sequence"/>
</dbReference>
<name>A0A9P6AMV2_9AGAM</name>
<evidence type="ECO:0000313" key="1">
    <source>
        <dbReference type="EMBL" id="KAF9508457.1"/>
    </source>
</evidence>
<proteinExistence type="predicted"/>
<keyword evidence="2" id="KW-1185">Reference proteome</keyword>
<dbReference type="AlphaFoldDB" id="A0A9P6AMV2"/>
<evidence type="ECO:0000313" key="2">
    <source>
        <dbReference type="Proteomes" id="UP000886523"/>
    </source>
</evidence>
<organism evidence="1 2">
    <name type="scientific">Hydnum rufescens UP504</name>
    <dbReference type="NCBI Taxonomy" id="1448309"/>
    <lineage>
        <taxon>Eukaryota</taxon>
        <taxon>Fungi</taxon>
        <taxon>Dikarya</taxon>
        <taxon>Basidiomycota</taxon>
        <taxon>Agaricomycotina</taxon>
        <taxon>Agaricomycetes</taxon>
        <taxon>Cantharellales</taxon>
        <taxon>Hydnaceae</taxon>
        <taxon>Hydnum</taxon>
    </lineage>
</organism>
<accession>A0A9P6AMV2</accession>
<sequence>MTKGYSPLLGEPNIDRTDLLSSIHSQSSELVVMMPGKASEVPVKVVLHLALHKEETCISYKTLRSELEHVHESAGPSPQYMVIMTKMLGALKSAMLRRIDKVDVQRWHIVDSMRGSKNILLVTCNKASLLDSFFLARKDLPCGLLTRIPHNNGTLRPPDLMARGCHLCNRHVDIEDATIFDPQHAKSMNLLKDLRRLAEESLTMAYLPLYKGPHTNPTGSSLSGYVKSPPSAIMILGKVLEDARIVLEKEEQDELDIAHTKQSRHTYDNASMSSQCAEAYVVVLKAVMLSMFKQSGIVNIEQHRTVVMARVLKDDLLSTRNTTSLLNDHLKTREDLAHGALTFILHHVDETYPRSATPEDTTHSGLQPDSHAVQTRDFNHKHSFAIQIKAQDQADIDNEASCGTGKCPNVLSHHN</sequence>
<comment type="caution">
    <text evidence="1">The sequence shown here is derived from an EMBL/GenBank/DDBJ whole genome shotgun (WGS) entry which is preliminary data.</text>
</comment>
<gene>
    <name evidence="1" type="ORF">BS47DRAFT_1365937</name>
</gene>
<reference evidence="1" key="1">
    <citation type="journal article" date="2020" name="Nat. Commun.">
        <title>Large-scale genome sequencing of mycorrhizal fungi provides insights into the early evolution of symbiotic traits.</title>
        <authorList>
            <person name="Miyauchi S."/>
            <person name="Kiss E."/>
            <person name="Kuo A."/>
            <person name="Drula E."/>
            <person name="Kohler A."/>
            <person name="Sanchez-Garcia M."/>
            <person name="Morin E."/>
            <person name="Andreopoulos B."/>
            <person name="Barry K.W."/>
            <person name="Bonito G."/>
            <person name="Buee M."/>
            <person name="Carver A."/>
            <person name="Chen C."/>
            <person name="Cichocki N."/>
            <person name="Clum A."/>
            <person name="Culley D."/>
            <person name="Crous P.W."/>
            <person name="Fauchery L."/>
            <person name="Girlanda M."/>
            <person name="Hayes R.D."/>
            <person name="Keri Z."/>
            <person name="LaButti K."/>
            <person name="Lipzen A."/>
            <person name="Lombard V."/>
            <person name="Magnuson J."/>
            <person name="Maillard F."/>
            <person name="Murat C."/>
            <person name="Nolan M."/>
            <person name="Ohm R.A."/>
            <person name="Pangilinan J."/>
            <person name="Pereira M.F."/>
            <person name="Perotto S."/>
            <person name="Peter M."/>
            <person name="Pfister S."/>
            <person name="Riley R."/>
            <person name="Sitrit Y."/>
            <person name="Stielow J.B."/>
            <person name="Szollosi G."/>
            <person name="Zifcakova L."/>
            <person name="Stursova M."/>
            <person name="Spatafora J.W."/>
            <person name="Tedersoo L."/>
            <person name="Vaario L.M."/>
            <person name="Yamada A."/>
            <person name="Yan M."/>
            <person name="Wang P."/>
            <person name="Xu J."/>
            <person name="Bruns T."/>
            <person name="Baldrian P."/>
            <person name="Vilgalys R."/>
            <person name="Dunand C."/>
            <person name="Henrissat B."/>
            <person name="Grigoriev I.V."/>
            <person name="Hibbett D."/>
            <person name="Nagy L.G."/>
            <person name="Martin F.M."/>
        </authorList>
    </citation>
    <scope>NUCLEOTIDE SEQUENCE</scope>
    <source>
        <strain evidence="1">UP504</strain>
    </source>
</reference>